<evidence type="ECO:0008006" key="4">
    <source>
        <dbReference type="Google" id="ProtNLM"/>
    </source>
</evidence>
<name>A0ABS6ZHD9_9ACTN</name>
<keyword evidence="3" id="KW-1185">Reference proteome</keyword>
<keyword evidence="1" id="KW-0472">Membrane</keyword>
<evidence type="ECO:0000256" key="1">
    <source>
        <dbReference type="SAM" id="Phobius"/>
    </source>
</evidence>
<feature type="transmembrane region" description="Helical" evidence="1">
    <location>
        <begin position="32"/>
        <end position="57"/>
    </location>
</feature>
<evidence type="ECO:0000313" key="3">
    <source>
        <dbReference type="Proteomes" id="UP000812013"/>
    </source>
</evidence>
<accession>A0ABS6ZHD9</accession>
<keyword evidence="1" id="KW-0812">Transmembrane</keyword>
<evidence type="ECO:0000313" key="2">
    <source>
        <dbReference type="EMBL" id="MBW5487177.1"/>
    </source>
</evidence>
<gene>
    <name evidence="2" type="ORF">GPJ59_36580</name>
</gene>
<proteinExistence type="predicted"/>
<sequence length="291" mass="28646">LLVLAATGAAVLEVRRRGVTPAGSDTDPLLIAAPLLLALCGGLLLARLLPVLTGWLARVAARRSGLVGFLGLVRAARGSGSRGGGASQPRGRTGPSVLPLIALLLAVTTGGFGAAVLASVDSARLKVARLAIGGDAAISALRAAPLPDGLVKAAGELPGVRVSAAVWTDDDSFIVGTPQGRTRITLIIAEPAAYAELSRGMGCGAFDPALLSGGGTGSADAPVPALFSAGLARQAGPGGTYALRPGPGGELQAKVAGTFDCTPARPGPGGETVVLPAGPPSVIFHPPRAPV</sequence>
<dbReference type="Proteomes" id="UP000812013">
    <property type="component" value="Unassembled WGS sequence"/>
</dbReference>
<feature type="non-terminal residue" evidence="2">
    <location>
        <position position="1"/>
    </location>
</feature>
<feature type="transmembrane region" description="Helical" evidence="1">
    <location>
        <begin position="97"/>
        <end position="120"/>
    </location>
</feature>
<comment type="caution">
    <text evidence="2">The sequence shown here is derived from an EMBL/GenBank/DDBJ whole genome shotgun (WGS) entry which is preliminary data.</text>
</comment>
<organism evidence="2 3">
    <name type="scientific">Streptomyces bambusae</name>
    <dbReference type="NCBI Taxonomy" id="1550616"/>
    <lineage>
        <taxon>Bacteria</taxon>
        <taxon>Bacillati</taxon>
        <taxon>Actinomycetota</taxon>
        <taxon>Actinomycetes</taxon>
        <taxon>Kitasatosporales</taxon>
        <taxon>Streptomycetaceae</taxon>
        <taxon>Streptomyces</taxon>
    </lineage>
</organism>
<dbReference type="EMBL" id="WTFF01000697">
    <property type="protein sequence ID" value="MBW5487177.1"/>
    <property type="molecule type" value="Genomic_DNA"/>
</dbReference>
<protein>
    <recommendedName>
        <fullName evidence="4">ABC transporter permease</fullName>
    </recommendedName>
</protein>
<keyword evidence="1" id="KW-1133">Transmembrane helix</keyword>
<reference evidence="2 3" key="1">
    <citation type="submission" date="2019-12" db="EMBL/GenBank/DDBJ databases">
        <title>Genome sequence of Streptomyces bambusae.</title>
        <authorList>
            <person name="Bansal K."/>
            <person name="Choksket S."/>
            <person name="Korpole S."/>
            <person name="Patil P.B."/>
        </authorList>
    </citation>
    <scope>NUCLEOTIDE SEQUENCE [LARGE SCALE GENOMIC DNA]</scope>
    <source>
        <strain evidence="2 3">SK60</strain>
    </source>
</reference>
<feature type="non-terminal residue" evidence="2">
    <location>
        <position position="291"/>
    </location>
</feature>